<dbReference type="RefSeq" id="XP_033682247.1">
    <property type="nucleotide sequence ID" value="XM_033833487.1"/>
</dbReference>
<dbReference type="EMBL" id="ML987197">
    <property type="protein sequence ID" value="KAF2247243.1"/>
    <property type="molecule type" value="Genomic_DNA"/>
</dbReference>
<sequence>MASIRPSKDILAFPAQNGRQLSTPAPRPIAQSDIAEQPAARNGTSSPSGPPALPDVPQTPGQAHRVLSIGTELSSTIRAAKRLQAPAEPAMTKSRDAICELPQQGGTNTKKPGQPATLVGSSTLQQPPALASHVSVTPMSCLGTSALPEAALAVLEWVLFDGLTHPAAAELFNKKKYGLVQDKPITRHAIGYYLRTYGKQWYAEQNVVRPWQLYSTEEKRDLITQGLGLEDFPCVHPRDRDNDAGATTNARRGSALDTASVRVNRSRLRVPRLEPTPHATTSRSRGIATEIPRAPALLTSEVMAPSNGLETHFRASNPPSGQEQAMSLRSGETLLEDPVHEGLPQESVGCSERSESSEIELSPEASAMMNDIKAEILRIESAWKMSCQAGDAAGADELEGALQELENEAAALSKNHYVQWRATTWSKNWWPEMWEMERHMG</sequence>
<protein>
    <submittedName>
        <fullName evidence="2">Uncharacterized protein</fullName>
    </submittedName>
</protein>
<evidence type="ECO:0000313" key="2">
    <source>
        <dbReference type="EMBL" id="KAF2247243.1"/>
    </source>
</evidence>
<evidence type="ECO:0000313" key="3">
    <source>
        <dbReference type="Proteomes" id="UP000800094"/>
    </source>
</evidence>
<keyword evidence="3" id="KW-1185">Reference proteome</keyword>
<reference evidence="2" key="1">
    <citation type="journal article" date="2020" name="Stud. Mycol.">
        <title>101 Dothideomycetes genomes: a test case for predicting lifestyles and emergence of pathogens.</title>
        <authorList>
            <person name="Haridas S."/>
            <person name="Albert R."/>
            <person name="Binder M."/>
            <person name="Bloem J."/>
            <person name="Labutti K."/>
            <person name="Salamov A."/>
            <person name="Andreopoulos B."/>
            <person name="Baker S."/>
            <person name="Barry K."/>
            <person name="Bills G."/>
            <person name="Bluhm B."/>
            <person name="Cannon C."/>
            <person name="Castanera R."/>
            <person name="Culley D."/>
            <person name="Daum C."/>
            <person name="Ezra D."/>
            <person name="Gonzalez J."/>
            <person name="Henrissat B."/>
            <person name="Kuo A."/>
            <person name="Liang C."/>
            <person name="Lipzen A."/>
            <person name="Lutzoni F."/>
            <person name="Magnuson J."/>
            <person name="Mondo S."/>
            <person name="Nolan M."/>
            <person name="Ohm R."/>
            <person name="Pangilinan J."/>
            <person name="Park H.-J."/>
            <person name="Ramirez L."/>
            <person name="Alfaro M."/>
            <person name="Sun H."/>
            <person name="Tritt A."/>
            <person name="Yoshinaga Y."/>
            <person name="Zwiers L.-H."/>
            <person name="Turgeon B."/>
            <person name="Goodwin S."/>
            <person name="Spatafora J."/>
            <person name="Crous P."/>
            <person name="Grigoriev I."/>
        </authorList>
    </citation>
    <scope>NUCLEOTIDE SEQUENCE</scope>
    <source>
        <strain evidence="2">CBS 122368</strain>
    </source>
</reference>
<dbReference type="GeneID" id="54586817"/>
<organism evidence="2 3">
    <name type="scientific">Trematosphaeria pertusa</name>
    <dbReference type="NCBI Taxonomy" id="390896"/>
    <lineage>
        <taxon>Eukaryota</taxon>
        <taxon>Fungi</taxon>
        <taxon>Dikarya</taxon>
        <taxon>Ascomycota</taxon>
        <taxon>Pezizomycotina</taxon>
        <taxon>Dothideomycetes</taxon>
        <taxon>Pleosporomycetidae</taxon>
        <taxon>Pleosporales</taxon>
        <taxon>Massarineae</taxon>
        <taxon>Trematosphaeriaceae</taxon>
        <taxon>Trematosphaeria</taxon>
    </lineage>
</organism>
<accession>A0A6A6ICM7</accession>
<feature type="region of interest" description="Disordered" evidence="1">
    <location>
        <begin position="238"/>
        <end position="258"/>
    </location>
</feature>
<gene>
    <name evidence="2" type="ORF">BU26DRAFT_566228</name>
</gene>
<name>A0A6A6ICM7_9PLEO</name>
<feature type="region of interest" description="Disordered" evidence="1">
    <location>
        <begin position="1"/>
        <end position="63"/>
    </location>
</feature>
<evidence type="ECO:0000256" key="1">
    <source>
        <dbReference type="SAM" id="MobiDB-lite"/>
    </source>
</evidence>
<dbReference type="OrthoDB" id="3789383at2759"/>
<dbReference type="Proteomes" id="UP000800094">
    <property type="component" value="Unassembled WGS sequence"/>
</dbReference>
<proteinExistence type="predicted"/>
<dbReference type="AlphaFoldDB" id="A0A6A6ICM7"/>